<keyword evidence="1" id="KW-0430">Lectin</keyword>
<keyword evidence="4" id="KW-0732">Signal</keyword>
<feature type="region of interest" description="Disordered" evidence="3">
    <location>
        <begin position="161"/>
        <end position="180"/>
    </location>
</feature>
<dbReference type="eggNOG" id="ENOG502SR3T">
    <property type="taxonomic scope" value="Eukaryota"/>
</dbReference>
<evidence type="ECO:0000313" key="7">
    <source>
        <dbReference type="Proteomes" id="UP000007431"/>
    </source>
</evidence>
<dbReference type="AlphaFoldDB" id="D8PML4"/>
<feature type="non-terminal residue" evidence="6">
    <location>
        <position position="306"/>
    </location>
</feature>
<dbReference type="EMBL" id="GL377302">
    <property type="protein sequence ID" value="EFJ03509.1"/>
    <property type="molecule type" value="Genomic_DNA"/>
</dbReference>
<feature type="domain" description="Ricin B lectin" evidence="5">
    <location>
        <begin position="177"/>
        <end position="306"/>
    </location>
</feature>
<evidence type="ECO:0000256" key="3">
    <source>
        <dbReference type="SAM" id="MobiDB-lite"/>
    </source>
</evidence>
<dbReference type="OrthoDB" id="6770063at2759"/>
<protein>
    <submittedName>
        <fullName evidence="6">Carbohydrate-binding module family 13 protein</fullName>
    </submittedName>
</protein>
<sequence>MFSIVLLALLPAALAKPFPRQTTTTASGSTVYIHPNGNTNFCLGAAGTSNGAAVDIFDCTVKSASTPAWTLNNDQKRFQLNGTQMCLDAGSNIGDGVSMKIWQCYDNLPQQQWTYNSATQHYSVATGAECLDLRDGVLGNGAPTQTWQCSDANTNQKWTVTAPSASTTPPVTPPSSTGQALHPNGNTGKCLDVQGNVQANGTPVDIYDCNGSSGQQWVFSRGSTAVKLAGTNFCLDAGESFANGAGMKIWQCYTGLAQQSWYYTDDNRLAVESKGQCLDLTGGILDNGKLMQTWTCTDGNTNQIWN</sequence>
<dbReference type="GO" id="GO:0004653">
    <property type="term" value="F:polypeptide N-acetylgalactosaminyltransferase activity"/>
    <property type="evidence" value="ECO:0007669"/>
    <property type="project" value="TreeGrafter"/>
</dbReference>
<dbReference type="HOGENOM" id="CLU_072653_0_0_1"/>
<dbReference type="GO" id="GO:0030246">
    <property type="term" value="F:carbohydrate binding"/>
    <property type="evidence" value="ECO:0007669"/>
    <property type="project" value="UniProtKB-KW"/>
</dbReference>
<evidence type="ECO:0000313" key="6">
    <source>
        <dbReference type="EMBL" id="EFJ03509.1"/>
    </source>
</evidence>
<dbReference type="KEGG" id="scm:SCHCO_02531070"/>
<feature type="domain" description="Ricin B lectin" evidence="5">
    <location>
        <begin position="29"/>
        <end position="161"/>
    </location>
</feature>
<evidence type="ECO:0000259" key="5">
    <source>
        <dbReference type="SMART" id="SM00458"/>
    </source>
</evidence>
<dbReference type="PANTHER" id="PTHR11675:SF126">
    <property type="entry name" value="RICIN B LECTIN DOMAIN-CONTAINING PROTEIN"/>
    <property type="match status" value="1"/>
</dbReference>
<keyword evidence="2" id="KW-1015">Disulfide bond</keyword>
<dbReference type="InterPro" id="IPR000772">
    <property type="entry name" value="Ricin_B_lectin"/>
</dbReference>
<dbReference type="GeneID" id="9589588"/>
<dbReference type="SUPFAM" id="SSF50370">
    <property type="entry name" value="Ricin B-like lectins"/>
    <property type="match status" value="2"/>
</dbReference>
<feature type="chain" id="PRO_5011999931" evidence="4">
    <location>
        <begin position="16"/>
        <end position="306"/>
    </location>
</feature>
<organism evidence="7">
    <name type="scientific">Schizophyllum commune (strain H4-8 / FGSC 9210)</name>
    <name type="common">Split gill fungus</name>
    <dbReference type="NCBI Taxonomy" id="578458"/>
    <lineage>
        <taxon>Eukaryota</taxon>
        <taxon>Fungi</taxon>
        <taxon>Dikarya</taxon>
        <taxon>Basidiomycota</taxon>
        <taxon>Agaricomycotina</taxon>
        <taxon>Agaricomycetes</taxon>
        <taxon>Agaricomycetidae</taxon>
        <taxon>Agaricales</taxon>
        <taxon>Schizophyllaceae</taxon>
        <taxon>Schizophyllum</taxon>
    </lineage>
</organism>
<dbReference type="GO" id="GO:0006493">
    <property type="term" value="P:protein O-linked glycosylation"/>
    <property type="evidence" value="ECO:0007669"/>
    <property type="project" value="TreeGrafter"/>
</dbReference>
<dbReference type="VEuPathDB" id="FungiDB:SCHCODRAFT_02531070"/>
<gene>
    <name evidence="6" type="ORF">SCHCODRAFT_103548</name>
</gene>
<dbReference type="Proteomes" id="UP000007431">
    <property type="component" value="Unassembled WGS sequence"/>
</dbReference>
<name>D8PML4_SCHCM</name>
<dbReference type="CDD" id="cd00161">
    <property type="entry name" value="beta-trefoil_Ricin-like"/>
    <property type="match status" value="2"/>
</dbReference>
<dbReference type="InParanoid" id="D8PML4"/>
<keyword evidence="7" id="KW-1185">Reference proteome</keyword>
<dbReference type="SMART" id="SM00458">
    <property type="entry name" value="RICIN"/>
    <property type="match status" value="2"/>
</dbReference>
<evidence type="ECO:0000256" key="2">
    <source>
        <dbReference type="ARBA" id="ARBA00023157"/>
    </source>
</evidence>
<dbReference type="PROSITE" id="PS50231">
    <property type="entry name" value="RICIN_B_LECTIN"/>
    <property type="match status" value="2"/>
</dbReference>
<accession>D8PML4</accession>
<feature type="compositionally biased region" description="Low complexity" evidence="3">
    <location>
        <begin position="161"/>
        <end position="177"/>
    </location>
</feature>
<dbReference type="RefSeq" id="XP_003038411.1">
    <property type="nucleotide sequence ID" value="XM_003038365.1"/>
</dbReference>
<reference evidence="6 7" key="1">
    <citation type="journal article" date="2010" name="Nat. Biotechnol.">
        <title>Genome sequence of the model mushroom Schizophyllum commune.</title>
        <authorList>
            <person name="Ohm R.A."/>
            <person name="de Jong J.F."/>
            <person name="Lugones L.G."/>
            <person name="Aerts A."/>
            <person name="Kothe E."/>
            <person name="Stajich J.E."/>
            <person name="de Vries R.P."/>
            <person name="Record E."/>
            <person name="Levasseur A."/>
            <person name="Baker S.E."/>
            <person name="Bartholomew K.A."/>
            <person name="Coutinho P.M."/>
            <person name="Erdmann S."/>
            <person name="Fowler T.J."/>
            <person name="Gathman A.C."/>
            <person name="Lombard V."/>
            <person name="Henrissat B."/>
            <person name="Knabe N."/>
            <person name="Kuees U."/>
            <person name="Lilly W.W."/>
            <person name="Lindquist E."/>
            <person name="Lucas S."/>
            <person name="Magnuson J.K."/>
            <person name="Piumi F."/>
            <person name="Raudaskoski M."/>
            <person name="Salamov A."/>
            <person name="Schmutz J."/>
            <person name="Schwarze F.W.M.R."/>
            <person name="vanKuyk P.A."/>
            <person name="Horton J.S."/>
            <person name="Grigoriev I.V."/>
            <person name="Woesten H.A.B."/>
        </authorList>
    </citation>
    <scope>NUCLEOTIDE SEQUENCE [LARGE SCALE GENOMIC DNA]</scope>
    <source>
        <strain evidence="7">H4-8 / FGSC 9210</strain>
    </source>
</reference>
<dbReference type="GO" id="GO:0005794">
    <property type="term" value="C:Golgi apparatus"/>
    <property type="evidence" value="ECO:0007669"/>
    <property type="project" value="TreeGrafter"/>
</dbReference>
<feature type="signal peptide" evidence="4">
    <location>
        <begin position="1"/>
        <end position="15"/>
    </location>
</feature>
<dbReference type="PANTHER" id="PTHR11675">
    <property type="entry name" value="N-ACETYLGALACTOSAMINYLTRANSFERASE"/>
    <property type="match status" value="1"/>
</dbReference>
<dbReference type="Pfam" id="PF00652">
    <property type="entry name" value="Ricin_B_lectin"/>
    <property type="match status" value="2"/>
</dbReference>
<dbReference type="OMA" id="CMGANSS"/>
<evidence type="ECO:0000256" key="4">
    <source>
        <dbReference type="SAM" id="SignalP"/>
    </source>
</evidence>
<dbReference type="Gene3D" id="2.80.10.50">
    <property type="match status" value="3"/>
</dbReference>
<dbReference type="InterPro" id="IPR035992">
    <property type="entry name" value="Ricin_B-like_lectins"/>
</dbReference>
<evidence type="ECO:0000256" key="1">
    <source>
        <dbReference type="ARBA" id="ARBA00022734"/>
    </source>
</evidence>
<proteinExistence type="predicted"/>